<accession>A0ABC9NEC6</accession>
<keyword evidence="2" id="KW-1185">Reference proteome</keyword>
<sequence>MLCARMPHVEWREALYYDISSDFSILCNRMQSFALFVSHILHSLYTLLR</sequence>
<dbReference type="Proteomes" id="UP000004110">
    <property type="component" value="Unassembled WGS sequence"/>
</dbReference>
<dbReference type="AlphaFoldDB" id="A0ABC9NEC6"/>
<proteinExistence type="predicted"/>
<evidence type="ECO:0000313" key="1">
    <source>
        <dbReference type="EMBL" id="EDO55120.1"/>
    </source>
</evidence>
<organism evidence="1 2">
    <name type="scientific">Bacteroides uniformis (strain ATCC 8492 / DSM 6597 / CCUG 4942 / CIP 103695 / JCM 5828 / KCTC 5204 / NCTC 13054 / VPI 0061)</name>
    <dbReference type="NCBI Taxonomy" id="411479"/>
    <lineage>
        <taxon>Bacteria</taxon>
        <taxon>Pseudomonadati</taxon>
        <taxon>Bacteroidota</taxon>
        <taxon>Bacteroidia</taxon>
        <taxon>Bacteroidales</taxon>
        <taxon>Bacteroidaceae</taxon>
        <taxon>Bacteroides</taxon>
    </lineage>
</organism>
<dbReference type="EMBL" id="AAYH02000039">
    <property type="protein sequence ID" value="EDO55120.1"/>
    <property type="molecule type" value="Genomic_DNA"/>
</dbReference>
<evidence type="ECO:0000313" key="2">
    <source>
        <dbReference type="Proteomes" id="UP000004110"/>
    </source>
</evidence>
<reference evidence="1" key="1">
    <citation type="submission" date="2007-06" db="EMBL/GenBank/DDBJ databases">
        <authorList>
            <person name="Fulton L."/>
            <person name="Clifton S."/>
            <person name="Fulton B."/>
            <person name="Xu J."/>
            <person name="Minx P."/>
            <person name="Pepin K.H."/>
            <person name="Johnson M."/>
            <person name="Thiruvilangam P."/>
            <person name="Bhonagiri V."/>
            <person name="Nash W.E."/>
            <person name="Mardis E.R."/>
            <person name="Wilson R.K."/>
        </authorList>
    </citation>
    <scope>NUCLEOTIDE SEQUENCE [LARGE SCALE GENOMIC DNA]</scope>
    <source>
        <strain evidence="1">ATCC 8492</strain>
    </source>
</reference>
<reference evidence="1" key="2">
    <citation type="submission" date="2013-11" db="EMBL/GenBank/DDBJ databases">
        <title>Draft genome sequence of Bacteroides uniformis (ATCC 8492).</title>
        <authorList>
            <person name="Sudarsanam P."/>
            <person name="Ley R."/>
            <person name="Guruge J."/>
            <person name="Turnbaugh P.J."/>
            <person name="Mahowald M."/>
            <person name="Liep D."/>
            <person name="Gordon J."/>
        </authorList>
    </citation>
    <scope>NUCLEOTIDE SEQUENCE</scope>
    <source>
        <strain evidence="1">ATCC 8492</strain>
    </source>
</reference>
<protein>
    <submittedName>
        <fullName evidence="1">Uncharacterized protein</fullName>
    </submittedName>
</protein>
<comment type="caution">
    <text evidence="1">The sequence shown here is derived from an EMBL/GenBank/DDBJ whole genome shotgun (WGS) entry which is preliminary data.</text>
</comment>
<name>A0ABC9NEC6_BACUC</name>
<gene>
    <name evidence="1" type="ORF">BACUNI_01208</name>
</gene>